<dbReference type="AlphaFoldDB" id="A0A517MVE1"/>
<gene>
    <name evidence="2" type="ORF">HG15A2_21300</name>
</gene>
<evidence type="ECO:0000313" key="3">
    <source>
        <dbReference type="Proteomes" id="UP000319852"/>
    </source>
</evidence>
<proteinExistence type="predicted"/>
<dbReference type="SUPFAM" id="SSF53649">
    <property type="entry name" value="Alkaline phosphatase-like"/>
    <property type="match status" value="1"/>
</dbReference>
<dbReference type="Proteomes" id="UP000319852">
    <property type="component" value="Chromosome"/>
</dbReference>
<reference evidence="2 3" key="1">
    <citation type="submission" date="2019-02" db="EMBL/GenBank/DDBJ databases">
        <title>Deep-cultivation of Planctomycetes and their phenomic and genomic characterization uncovers novel biology.</title>
        <authorList>
            <person name="Wiegand S."/>
            <person name="Jogler M."/>
            <person name="Boedeker C."/>
            <person name="Pinto D."/>
            <person name="Vollmers J."/>
            <person name="Rivas-Marin E."/>
            <person name="Kohn T."/>
            <person name="Peeters S.H."/>
            <person name="Heuer A."/>
            <person name="Rast P."/>
            <person name="Oberbeckmann S."/>
            <person name="Bunk B."/>
            <person name="Jeske O."/>
            <person name="Meyerdierks A."/>
            <person name="Storesund J.E."/>
            <person name="Kallscheuer N."/>
            <person name="Luecker S."/>
            <person name="Lage O.M."/>
            <person name="Pohl T."/>
            <person name="Merkel B.J."/>
            <person name="Hornburger P."/>
            <person name="Mueller R.-W."/>
            <person name="Bruemmer F."/>
            <person name="Labrenz M."/>
            <person name="Spormann A.M."/>
            <person name="Op den Camp H."/>
            <person name="Overmann J."/>
            <person name="Amann R."/>
            <person name="Jetten M.S.M."/>
            <person name="Mascher T."/>
            <person name="Medema M.H."/>
            <person name="Devos D.P."/>
            <person name="Kaster A.-K."/>
            <person name="Ovreas L."/>
            <person name="Rohde M."/>
            <person name="Galperin M.Y."/>
            <person name="Jogler C."/>
        </authorList>
    </citation>
    <scope>NUCLEOTIDE SEQUENCE [LARGE SCALE GENOMIC DNA]</scope>
    <source>
        <strain evidence="2 3">HG15A2</strain>
    </source>
</reference>
<dbReference type="OrthoDB" id="9791578at2"/>
<organism evidence="2 3">
    <name type="scientific">Adhaeretor mobilis</name>
    <dbReference type="NCBI Taxonomy" id="1930276"/>
    <lineage>
        <taxon>Bacteria</taxon>
        <taxon>Pseudomonadati</taxon>
        <taxon>Planctomycetota</taxon>
        <taxon>Planctomycetia</taxon>
        <taxon>Pirellulales</taxon>
        <taxon>Lacipirellulaceae</taxon>
        <taxon>Adhaeretor</taxon>
    </lineage>
</organism>
<name>A0A517MVE1_9BACT</name>
<evidence type="ECO:0000256" key="1">
    <source>
        <dbReference type="SAM" id="SignalP"/>
    </source>
</evidence>
<dbReference type="KEGG" id="amob:HG15A2_21300"/>
<feature type="signal peptide" evidence="1">
    <location>
        <begin position="1"/>
        <end position="24"/>
    </location>
</feature>
<keyword evidence="1" id="KW-0732">Signal</keyword>
<dbReference type="InterPro" id="IPR017850">
    <property type="entry name" value="Alkaline_phosphatase_core_sf"/>
</dbReference>
<dbReference type="EMBL" id="CP036263">
    <property type="protein sequence ID" value="QDS98845.1"/>
    <property type="molecule type" value="Genomic_DNA"/>
</dbReference>
<evidence type="ECO:0000313" key="2">
    <source>
        <dbReference type="EMBL" id="QDS98845.1"/>
    </source>
</evidence>
<keyword evidence="3" id="KW-1185">Reference proteome</keyword>
<accession>A0A517MVE1</accession>
<sequence length="376" mass="42433" precursor="true">MGESYWRAVFLTLALLCISEAAWATVPQTQNVILVTLDGLRPEELFSGAEQRLIDKDIGGVSNPAKLRKAFWHEDPLVRRKRLMPFLWSVIANEGQIFGSSDDDCEVWVRNGKYFSYPGYQELLCGFPDAAIDSNDKIYNENTNVLEWIHDRPEFSGKVAVFSSWDTLPYIINSKRSGIHVNSGWQEFKHGADPVRREMLNRAVGETPHYWENSRFDYLTFAGALEYTREHQPRVLYLSLDETDSWCHSGRYDLYLEAANRCDRFLRQLWEFTQNSEGYRGRTSLVVAVDHGRGSGREGWKNHSADLPGSERIWIAVLGPDTPALGVRKNVEASQGQVAATVAALLGLDYSGLDNRIASPLPGVLPANIQFDSLAD</sequence>
<dbReference type="Gene3D" id="3.40.720.10">
    <property type="entry name" value="Alkaline Phosphatase, subunit A"/>
    <property type="match status" value="1"/>
</dbReference>
<evidence type="ECO:0008006" key="4">
    <source>
        <dbReference type="Google" id="ProtNLM"/>
    </source>
</evidence>
<dbReference type="RefSeq" id="WP_145060118.1">
    <property type="nucleotide sequence ID" value="NZ_CP036263.1"/>
</dbReference>
<feature type="chain" id="PRO_5021950046" description="AP protein" evidence="1">
    <location>
        <begin position="25"/>
        <end position="376"/>
    </location>
</feature>
<protein>
    <recommendedName>
        <fullName evidence="4">AP protein</fullName>
    </recommendedName>
</protein>